<accession>A0A0U4EZ70</accession>
<keyword evidence="1" id="KW-0472">Membrane</keyword>
<feature type="transmembrane region" description="Helical" evidence="1">
    <location>
        <begin position="193"/>
        <end position="213"/>
    </location>
</feature>
<evidence type="ECO:0000313" key="3">
    <source>
        <dbReference type="Proteomes" id="UP000050331"/>
    </source>
</evidence>
<feature type="transmembrane region" description="Helical" evidence="1">
    <location>
        <begin position="52"/>
        <end position="72"/>
    </location>
</feature>
<feature type="transmembrane region" description="Helical" evidence="1">
    <location>
        <begin position="99"/>
        <end position="124"/>
    </location>
</feature>
<dbReference type="AlphaFoldDB" id="A0A0U4EZ70"/>
<keyword evidence="1" id="KW-0812">Transmembrane</keyword>
<name>A0A0U4EZ70_9BACI</name>
<dbReference type="Proteomes" id="UP000050331">
    <property type="component" value="Chromosome"/>
</dbReference>
<protein>
    <submittedName>
        <fullName evidence="2">Uncharacterized protein</fullName>
    </submittedName>
</protein>
<sequence>MEALLKRELGILNIAGHNKNPALIYGLLGIGYPVIIWLLGPGLAGVYDLNNFKLNVSMLGMVLVVLGVDNSLKREDDSRQMTFLQTLPVKKSEIVSAKFISVLVMSGTAIVWMNTIGIFLPIFIGGFSMDEYGALLGFFSSMTIFIPAITLLIYFFKGSPGVFIVELLSTVIWANVFGLGGFYLTSIGMTSDMFVPVVFMALALVVYFVCWWLSGRRVSRKGFPLNHQHKATRKKALEGEST</sequence>
<feature type="transmembrane region" description="Helical" evidence="1">
    <location>
        <begin position="163"/>
        <end position="187"/>
    </location>
</feature>
<dbReference type="KEGG" id="lao:AOX59_08145"/>
<keyword evidence="3" id="KW-1185">Reference proteome</keyword>
<gene>
    <name evidence="2" type="ORF">AOX59_08145</name>
</gene>
<evidence type="ECO:0000313" key="2">
    <source>
        <dbReference type="EMBL" id="ALX48583.1"/>
    </source>
</evidence>
<organism evidence="2 3">
    <name type="scientific">Lentibacillus amyloliquefaciens</name>
    <dbReference type="NCBI Taxonomy" id="1472767"/>
    <lineage>
        <taxon>Bacteria</taxon>
        <taxon>Bacillati</taxon>
        <taxon>Bacillota</taxon>
        <taxon>Bacilli</taxon>
        <taxon>Bacillales</taxon>
        <taxon>Bacillaceae</taxon>
        <taxon>Lentibacillus</taxon>
    </lineage>
</organism>
<dbReference type="InterPro" id="IPR025699">
    <property type="entry name" value="ABC2_memb-like"/>
</dbReference>
<keyword evidence="1" id="KW-1133">Transmembrane helix</keyword>
<dbReference type="RefSeq" id="WP_068444417.1">
    <property type="nucleotide sequence ID" value="NZ_CP013862.1"/>
</dbReference>
<proteinExistence type="predicted"/>
<feature type="transmembrane region" description="Helical" evidence="1">
    <location>
        <begin position="136"/>
        <end position="156"/>
    </location>
</feature>
<dbReference type="EMBL" id="CP013862">
    <property type="protein sequence ID" value="ALX48583.1"/>
    <property type="molecule type" value="Genomic_DNA"/>
</dbReference>
<reference evidence="2 3" key="1">
    <citation type="submission" date="2016-01" db="EMBL/GenBank/DDBJ databases">
        <title>Complete genome sequence of strain Lentibacillus amyloliquefaciens LAM0015T isolated from saline sediment.</title>
        <authorList>
            <person name="Wang J.-L."/>
            <person name="He M.-X."/>
        </authorList>
    </citation>
    <scope>NUCLEOTIDE SEQUENCE [LARGE SCALE GENOMIC DNA]</scope>
    <source>
        <strain evidence="2 3">LAM0015</strain>
    </source>
</reference>
<dbReference type="OrthoDB" id="2968851at2"/>
<evidence type="ECO:0000256" key="1">
    <source>
        <dbReference type="SAM" id="Phobius"/>
    </source>
</evidence>
<feature type="transmembrane region" description="Helical" evidence="1">
    <location>
        <begin position="21"/>
        <end position="40"/>
    </location>
</feature>
<dbReference type="Pfam" id="PF13346">
    <property type="entry name" value="ABC2_membrane_5"/>
    <property type="match status" value="1"/>
</dbReference>
<dbReference type="STRING" id="1472767.AOX59_08145"/>